<keyword evidence="1" id="KW-0547">Nucleotide-binding</keyword>
<keyword evidence="2" id="KW-0067">ATP-binding</keyword>
<dbReference type="OMA" id="DENRPAM"/>
<dbReference type="Pfam" id="PF09262">
    <property type="entry name" value="PEX-1N"/>
    <property type="match status" value="1"/>
</dbReference>
<dbReference type="GO" id="GO:0005777">
    <property type="term" value="C:peroxisome"/>
    <property type="evidence" value="ECO:0007669"/>
    <property type="project" value="InterPro"/>
</dbReference>
<dbReference type="Gene3D" id="2.40.40.20">
    <property type="match status" value="1"/>
</dbReference>
<dbReference type="GO" id="GO:0007031">
    <property type="term" value="P:peroxisome organization"/>
    <property type="evidence" value="ECO:0007669"/>
    <property type="project" value="InterPro"/>
</dbReference>
<accession>A0A0L9TMS5</accession>
<feature type="domain" description="Peroxisomal ATPase PEX1 N-terminal C-lobe" evidence="3">
    <location>
        <begin position="95"/>
        <end position="158"/>
    </location>
</feature>
<evidence type="ECO:0000256" key="2">
    <source>
        <dbReference type="ARBA" id="ARBA00022840"/>
    </source>
</evidence>
<protein>
    <recommendedName>
        <fullName evidence="3">Peroxisomal ATPase PEX1 N-terminal C-lobe domain-containing protein</fullName>
    </recommendedName>
</protein>
<reference evidence="5" key="1">
    <citation type="journal article" date="2015" name="Proc. Natl. Acad. Sci. U.S.A.">
        <title>Genome sequencing of adzuki bean (Vigna angularis) provides insight into high starch and low fat accumulation and domestication.</title>
        <authorList>
            <person name="Yang K."/>
            <person name="Tian Z."/>
            <person name="Chen C."/>
            <person name="Luo L."/>
            <person name="Zhao B."/>
            <person name="Wang Z."/>
            <person name="Yu L."/>
            <person name="Li Y."/>
            <person name="Sun Y."/>
            <person name="Li W."/>
            <person name="Chen Y."/>
            <person name="Li Y."/>
            <person name="Zhang Y."/>
            <person name="Ai D."/>
            <person name="Zhao J."/>
            <person name="Shang C."/>
            <person name="Ma Y."/>
            <person name="Wu B."/>
            <person name="Wang M."/>
            <person name="Gao L."/>
            <person name="Sun D."/>
            <person name="Zhang P."/>
            <person name="Guo F."/>
            <person name="Wang W."/>
            <person name="Li Y."/>
            <person name="Wang J."/>
            <person name="Varshney R.K."/>
            <person name="Wang J."/>
            <person name="Ling H.Q."/>
            <person name="Wan P."/>
        </authorList>
    </citation>
    <scope>NUCLEOTIDE SEQUENCE</scope>
    <source>
        <strain evidence="5">cv. Jingnong 6</strain>
    </source>
</reference>
<name>A0A0L9TMS5_PHAAN</name>
<proteinExistence type="predicted"/>
<dbReference type="InterPro" id="IPR029067">
    <property type="entry name" value="CDC48_domain_2-like_sf"/>
</dbReference>
<dbReference type="SUPFAM" id="SSF50692">
    <property type="entry name" value="ADC-like"/>
    <property type="match status" value="1"/>
</dbReference>
<dbReference type="Proteomes" id="UP000053144">
    <property type="component" value="Chromosome 1"/>
</dbReference>
<dbReference type="GO" id="GO:0005524">
    <property type="term" value="F:ATP binding"/>
    <property type="evidence" value="ECO:0007669"/>
    <property type="project" value="UniProtKB-KW"/>
</dbReference>
<evidence type="ECO:0000259" key="3">
    <source>
        <dbReference type="Pfam" id="PF09262"/>
    </source>
</evidence>
<dbReference type="InterPro" id="IPR009010">
    <property type="entry name" value="Asp_de-COase-like_dom_sf"/>
</dbReference>
<organism evidence="4 5">
    <name type="scientific">Phaseolus angularis</name>
    <name type="common">Azuki bean</name>
    <name type="synonym">Vigna angularis</name>
    <dbReference type="NCBI Taxonomy" id="3914"/>
    <lineage>
        <taxon>Eukaryota</taxon>
        <taxon>Viridiplantae</taxon>
        <taxon>Streptophyta</taxon>
        <taxon>Embryophyta</taxon>
        <taxon>Tracheophyta</taxon>
        <taxon>Spermatophyta</taxon>
        <taxon>Magnoliopsida</taxon>
        <taxon>eudicotyledons</taxon>
        <taxon>Gunneridae</taxon>
        <taxon>Pentapetalae</taxon>
        <taxon>rosids</taxon>
        <taxon>fabids</taxon>
        <taxon>Fabales</taxon>
        <taxon>Fabaceae</taxon>
        <taxon>Papilionoideae</taxon>
        <taxon>50 kb inversion clade</taxon>
        <taxon>NPAAA clade</taxon>
        <taxon>indigoferoid/millettioid clade</taxon>
        <taxon>Phaseoleae</taxon>
        <taxon>Vigna</taxon>
    </lineage>
</organism>
<dbReference type="SUPFAM" id="SSF54585">
    <property type="entry name" value="Cdc48 domain 2-like"/>
    <property type="match status" value="1"/>
</dbReference>
<sequence>MEFEVKVVGGIDSCFVSLPLSLIQTLQSTRSTPLPQILALELRSPPHTWFVSWSGATSASSAIEVSPQFAECISLPNHAIVQVRAAPNVPHASLVIIEPNTEDDWEILELNADLAQGIILNQVRIVYEGMRFPLWLHGHTVITFQVTSVDPKNVVGKMIPISVSIVLWYHHMLGLSCKCH</sequence>
<dbReference type="STRING" id="3914.A0A0L9TMS5"/>
<dbReference type="InterPro" id="IPR015342">
    <property type="entry name" value="PEX1-N_C-lobe"/>
</dbReference>
<dbReference type="EMBL" id="CM003371">
    <property type="protein sequence ID" value="KOM31766.1"/>
    <property type="molecule type" value="Genomic_DNA"/>
</dbReference>
<evidence type="ECO:0000256" key="1">
    <source>
        <dbReference type="ARBA" id="ARBA00022741"/>
    </source>
</evidence>
<dbReference type="AlphaFoldDB" id="A0A0L9TMS5"/>
<evidence type="ECO:0000313" key="5">
    <source>
        <dbReference type="Proteomes" id="UP000053144"/>
    </source>
</evidence>
<dbReference type="Gramene" id="KOM31766">
    <property type="protein sequence ID" value="KOM31766"/>
    <property type="gene ID" value="LR48_Vigan01g132100"/>
</dbReference>
<evidence type="ECO:0000313" key="4">
    <source>
        <dbReference type="EMBL" id="KOM31766.1"/>
    </source>
</evidence>
<gene>
    <name evidence="4" type="ORF">LR48_Vigan01g132100</name>
</gene>
<dbReference type="Gene3D" id="3.10.330.10">
    <property type="match status" value="1"/>
</dbReference>